<sequence>MHKCFSLKSIKKFTVRGITRYLDFFMILTYNQKNYEF</sequence>
<dbReference type="AlphaFoldDB" id="Q73MD4"/>
<dbReference type="STRING" id="243275.TDE_1574"/>
<dbReference type="EMBL" id="AE017226">
    <property type="protein sequence ID" value="AAS12091.1"/>
    <property type="molecule type" value="Genomic_DNA"/>
</dbReference>
<reference evidence="1 2" key="1">
    <citation type="journal article" date="2004" name="Proc. Natl. Acad. Sci. U.S.A.">
        <title>Comparison of the genome of the oral pathogen Treponema denticola with other spirochete genomes.</title>
        <authorList>
            <person name="Seshadri R."/>
            <person name="Myers G.S."/>
            <person name="Tettelin H."/>
            <person name="Eisen J.A."/>
            <person name="Heidelberg J.F."/>
            <person name="Dodson R.J."/>
            <person name="Davidsen T.M."/>
            <person name="DeBoy R.T."/>
            <person name="Fouts D.E."/>
            <person name="Haft D.H."/>
            <person name="Selengut J."/>
            <person name="Ren Q."/>
            <person name="Brinkac L.M."/>
            <person name="Madupu R."/>
            <person name="Kolonay J."/>
            <person name="Durkin S.A."/>
            <person name="Daugherty S.C."/>
            <person name="Shetty J."/>
            <person name="Shvartsbeyn A."/>
            <person name="Gebregeorgis E."/>
            <person name="Geer K."/>
            <person name="Tsegaye G."/>
            <person name="Malek J."/>
            <person name="Ayodeji B."/>
            <person name="Shatsman S."/>
            <person name="McLeod M.P."/>
            <person name="Smajs D."/>
            <person name="Howell J.K."/>
            <person name="Pal S."/>
            <person name="Amin A."/>
            <person name="Vashisth P."/>
            <person name="McNeill T.Z."/>
            <person name="Xiang Q."/>
            <person name="Sodergren E."/>
            <person name="Baca E."/>
            <person name="Weinstock G.M."/>
            <person name="Norris S.J."/>
            <person name="Fraser C.M."/>
            <person name="Paulsen I.T."/>
        </authorList>
    </citation>
    <scope>NUCLEOTIDE SEQUENCE [LARGE SCALE GENOMIC DNA]</scope>
    <source>
        <strain evidence="2">ATCC 35405 / DSM 14222 / CIP 103919 / JCM 8153 / KCTC 15104</strain>
    </source>
</reference>
<gene>
    <name evidence="1" type="ordered locus">TDE_1574</name>
</gene>
<name>Q73MD4_TREDE</name>
<organism evidence="1 2">
    <name type="scientific">Treponema denticola (strain ATCC 35405 / DSM 14222 / CIP 103919 / JCM 8153 / KCTC 15104)</name>
    <dbReference type="NCBI Taxonomy" id="243275"/>
    <lineage>
        <taxon>Bacteria</taxon>
        <taxon>Pseudomonadati</taxon>
        <taxon>Spirochaetota</taxon>
        <taxon>Spirochaetia</taxon>
        <taxon>Spirochaetales</taxon>
        <taxon>Treponemataceae</taxon>
        <taxon>Treponema</taxon>
    </lineage>
</organism>
<accession>Q73MD4</accession>
<dbReference type="KEGG" id="tde:TDE_1574"/>
<keyword evidence="2" id="KW-1185">Reference proteome</keyword>
<dbReference type="Proteomes" id="UP000008212">
    <property type="component" value="Chromosome"/>
</dbReference>
<dbReference type="PaxDb" id="243275-TDE_1574"/>
<dbReference type="HOGENOM" id="CLU_3349894_0_0_12"/>
<proteinExistence type="predicted"/>
<evidence type="ECO:0000313" key="2">
    <source>
        <dbReference type="Proteomes" id="UP000008212"/>
    </source>
</evidence>
<protein>
    <submittedName>
        <fullName evidence="1">Uncharacterized protein</fullName>
    </submittedName>
</protein>
<evidence type="ECO:0000313" key="1">
    <source>
        <dbReference type="EMBL" id="AAS12091.1"/>
    </source>
</evidence>